<evidence type="ECO:0000256" key="5">
    <source>
        <dbReference type="SAM" id="SignalP"/>
    </source>
</evidence>
<proteinExistence type="inferred from homology"/>
<sequence>MKIKEYAPLLLALLSFSSFASKELAFELSPNELNLPAKLGLPANKTNAWISQSGVGMDANINQLRTGANTNAIINQRGGNNTANIAQAYGNSDLAIISQNGWGNDAIIVQHGSNNAAAISQDGNSNYAKIIQVGNNLGGVKVSQTGAGNGITVKVTSLGVTTR</sequence>
<feature type="chain" id="PRO_5046900669" description="Minor curlin subunit" evidence="5">
    <location>
        <begin position="21"/>
        <end position="163"/>
    </location>
</feature>
<evidence type="ECO:0008006" key="8">
    <source>
        <dbReference type="Google" id="ProtNLM"/>
    </source>
</evidence>
<keyword evidence="4" id="KW-0281">Fimbrium</keyword>
<comment type="similarity">
    <text evidence="2">Belongs to the CsgA/CsgB family.</text>
</comment>
<name>A0ABT2E7X5_9ENTR</name>
<comment type="subcellular location">
    <subcellularLocation>
        <location evidence="1">Fimbrium</location>
    </subcellularLocation>
</comment>
<feature type="signal peptide" evidence="5">
    <location>
        <begin position="1"/>
        <end position="20"/>
    </location>
</feature>
<organism evidence="6 7">
    <name type="scientific">Scandinavium hiltneri</name>
    <dbReference type="NCBI Taxonomy" id="2926519"/>
    <lineage>
        <taxon>Bacteria</taxon>
        <taxon>Pseudomonadati</taxon>
        <taxon>Pseudomonadota</taxon>
        <taxon>Gammaproteobacteria</taxon>
        <taxon>Enterobacterales</taxon>
        <taxon>Enterobacteriaceae</taxon>
        <taxon>Scandinavium</taxon>
    </lineage>
</organism>
<keyword evidence="3 5" id="KW-0732">Signal</keyword>
<comment type="caution">
    <text evidence="6">The sequence shown here is derived from an EMBL/GenBank/DDBJ whole genome shotgun (WGS) entry which is preliminary data.</text>
</comment>
<evidence type="ECO:0000313" key="6">
    <source>
        <dbReference type="EMBL" id="MCS2163092.1"/>
    </source>
</evidence>
<dbReference type="RefSeq" id="WP_258989632.1">
    <property type="nucleotide sequence ID" value="NZ_JALIGE010000076.1"/>
</dbReference>
<evidence type="ECO:0000256" key="2">
    <source>
        <dbReference type="ARBA" id="ARBA00009766"/>
    </source>
</evidence>
<reference evidence="6 7" key="1">
    <citation type="submission" date="2022-04" db="EMBL/GenBank/DDBJ databases">
        <title>Proposal of a three novel species of Scandinavium, Scandinavium hiltneri, Scandinavium manionii, Scandinavium tedordense.</title>
        <authorList>
            <person name="Maddock D.W."/>
            <person name="Brady C.L."/>
            <person name="Denman S."/>
            <person name="Arnold D."/>
        </authorList>
    </citation>
    <scope>NUCLEOTIDE SEQUENCE [LARGE SCALE GENOMIC DNA]</scope>
    <source>
        <strain evidence="6 7">H11S7</strain>
    </source>
</reference>
<evidence type="ECO:0000256" key="3">
    <source>
        <dbReference type="ARBA" id="ARBA00022729"/>
    </source>
</evidence>
<dbReference type="EMBL" id="JALIGE010000076">
    <property type="protein sequence ID" value="MCS2163092.1"/>
    <property type="molecule type" value="Genomic_DNA"/>
</dbReference>
<evidence type="ECO:0000256" key="1">
    <source>
        <dbReference type="ARBA" id="ARBA00004561"/>
    </source>
</evidence>
<accession>A0ABT2E7X5</accession>
<evidence type="ECO:0000313" key="7">
    <source>
        <dbReference type="Proteomes" id="UP001205357"/>
    </source>
</evidence>
<dbReference type="InterPro" id="IPR009742">
    <property type="entry name" value="Curlin_rpt"/>
</dbReference>
<gene>
    <name evidence="6" type="ORF">MUU47_18585</name>
</gene>
<evidence type="ECO:0000256" key="4">
    <source>
        <dbReference type="ARBA" id="ARBA00023263"/>
    </source>
</evidence>
<protein>
    <recommendedName>
        <fullName evidence="8">Minor curlin subunit</fullName>
    </recommendedName>
</protein>
<dbReference type="Proteomes" id="UP001205357">
    <property type="component" value="Unassembled WGS sequence"/>
</dbReference>
<keyword evidence="7" id="KW-1185">Reference proteome</keyword>
<dbReference type="Pfam" id="PF07012">
    <property type="entry name" value="Curlin_rpt"/>
    <property type="match status" value="1"/>
</dbReference>